<evidence type="ECO:0000256" key="2">
    <source>
        <dbReference type="ARBA" id="ARBA00023239"/>
    </source>
</evidence>
<proteinExistence type="inferred from homology"/>
<name>A0A645DLL9_9ZZZZ</name>
<dbReference type="PANTHER" id="PTHR21272:SF3">
    <property type="entry name" value="CATABOLIC 3-DEHYDROQUINASE"/>
    <property type="match status" value="1"/>
</dbReference>
<gene>
    <name evidence="3" type="primary">yqhS_6</name>
    <name evidence="3" type="ORF">SDC9_137347</name>
</gene>
<dbReference type="Gene3D" id="3.40.50.9100">
    <property type="entry name" value="Dehydroquinase, class II"/>
    <property type="match status" value="1"/>
</dbReference>
<dbReference type="GO" id="GO:0003855">
    <property type="term" value="F:3-dehydroquinate dehydratase activity"/>
    <property type="evidence" value="ECO:0007669"/>
    <property type="project" value="UniProtKB-EC"/>
</dbReference>
<dbReference type="PROSITE" id="PS01029">
    <property type="entry name" value="DEHYDROQUINASE_II"/>
    <property type="match status" value="1"/>
</dbReference>
<dbReference type="EC" id="4.2.1.10" evidence="1"/>
<dbReference type="PIRSF" id="PIRSF001399">
    <property type="entry name" value="DHquinase_II"/>
    <property type="match status" value="1"/>
</dbReference>
<keyword evidence="2 3" id="KW-0456">Lyase</keyword>
<reference evidence="3" key="1">
    <citation type="submission" date="2019-08" db="EMBL/GenBank/DDBJ databases">
        <authorList>
            <person name="Kucharzyk K."/>
            <person name="Murdoch R.W."/>
            <person name="Higgins S."/>
            <person name="Loffler F."/>
        </authorList>
    </citation>
    <scope>NUCLEOTIDE SEQUENCE</scope>
</reference>
<dbReference type="EMBL" id="VSSQ01037512">
    <property type="protein sequence ID" value="MPM90226.1"/>
    <property type="molecule type" value="Genomic_DNA"/>
</dbReference>
<evidence type="ECO:0000256" key="1">
    <source>
        <dbReference type="ARBA" id="ARBA00012060"/>
    </source>
</evidence>
<dbReference type="InterPro" id="IPR018509">
    <property type="entry name" value="DHquinase_II_CS"/>
</dbReference>
<sequence length="144" mass="16152">MKKICVIHGPNINFTGIREKGVYGTLTFDEINDEIKKKANELELDVEIFQSNHEGAIIDKIQECYLNKDGIVINPGAYTHYSYAIRDALASVGVPVVEIHMSNIHKREEFRHTSVTVAVCVGQICGFGWQGYLLALEAVKMQLK</sequence>
<dbReference type="NCBIfam" id="NF003806">
    <property type="entry name" value="PRK05395.1-3"/>
    <property type="match status" value="1"/>
</dbReference>
<dbReference type="HAMAP" id="MF_00169">
    <property type="entry name" value="AroQ"/>
    <property type="match status" value="1"/>
</dbReference>
<dbReference type="AlphaFoldDB" id="A0A645DLL9"/>
<dbReference type="InterPro" id="IPR036441">
    <property type="entry name" value="DHquinase_II_sf"/>
</dbReference>
<dbReference type="CDD" id="cd00466">
    <property type="entry name" value="DHQase_II"/>
    <property type="match status" value="1"/>
</dbReference>
<dbReference type="SUPFAM" id="SSF52304">
    <property type="entry name" value="Type II 3-dehydroquinate dehydratase"/>
    <property type="match status" value="1"/>
</dbReference>
<evidence type="ECO:0000313" key="3">
    <source>
        <dbReference type="EMBL" id="MPM90226.1"/>
    </source>
</evidence>
<protein>
    <recommendedName>
        <fullName evidence="1">3-dehydroquinate dehydratase</fullName>
        <ecNumber evidence="1">4.2.1.10</ecNumber>
    </recommendedName>
</protein>
<dbReference type="NCBIfam" id="NF003807">
    <property type="entry name" value="PRK05395.1-4"/>
    <property type="match status" value="1"/>
</dbReference>
<organism evidence="3">
    <name type="scientific">bioreactor metagenome</name>
    <dbReference type="NCBI Taxonomy" id="1076179"/>
    <lineage>
        <taxon>unclassified sequences</taxon>
        <taxon>metagenomes</taxon>
        <taxon>ecological metagenomes</taxon>
    </lineage>
</organism>
<comment type="caution">
    <text evidence="3">The sequence shown here is derived from an EMBL/GenBank/DDBJ whole genome shotgun (WGS) entry which is preliminary data.</text>
</comment>
<dbReference type="NCBIfam" id="NF003805">
    <property type="entry name" value="PRK05395.1-2"/>
    <property type="match status" value="1"/>
</dbReference>
<dbReference type="GO" id="GO:0019631">
    <property type="term" value="P:quinate catabolic process"/>
    <property type="evidence" value="ECO:0007669"/>
    <property type="project" value="TreeGrafter"/>
</dbReference>
<accession>A0A645DLL9</accession>
<dbReference type="NCBIfam" id="TIGR01088">
    <property type="entry name" value="aroQ"/>
    <property type="match status" value="1"/>
</dbReference>
<dbReference type="InterPro" id="IPR001874">
    <property type="entry name" value="DHquinase_II"/>
</dbReference>
<dbReference type="Pfam" id="PF01220">
    <property type="entry name" value="DHquinase_II"/>
    <property type="match status" value="1"/>
</dbReference>
<dbReference type="PANTHER" id="PTHR21272">
    <property type="entry name" value="CATABOLIC 3-DEHYDROQUINASE"/>
    <property type="match status" value="1"/>
</dbReference>